<dbReference type="RefSeq" id="WP_012709358.1">
    <property type="nucleotide sequence ID" value="NC_012587.1"/>
</dbReference>
<dbReference type="InterPro" id="IPR006143">
    <property type="entry name" value="RND_pump_MFP"/>
</dbReference>
<dbReference type="InterPro" id="IPR058627">
    <property type="entry name" value="MdtA-like_C"/>
</dbReference>
<comment type="subcellular location">
    <subcellularLocation>
        <location evidence="1">Cell envelope</location>
    </subcellularLocation>
</comment>
<feature type="domain" description="Multidrug resistance protein MdtA-like barrel-sandwich hybrid" evidence="5">
    <location>
        <begin position="58"/>
        <end position="190"/>
    </location>
</feature>
<dbReference type="PANTHER" id="PTHR30158">
    <property type="entry name" value="ACRA/E-RELATED COMPONENT OF DRUG EFFLUX TRANSPORTER"/>
    <property type="match status" value="1"/>
</dbReference>
<reference evidence="8 9" key="1">
    <citation type="journal article" date="2009" name="Appl. Environ. Microbiol.">
        <title>Rhizobium sp. strain NGR234 possesses a remarkable number of secretion systems.</title>
        <authorList>
            <person name="Schmeisser C."/>
            <person name="Liesegang H."/>
            <person name="Krysciak D."/>
            <person name="Bakkou N."/>
            <person name="Le Quere A."/>
            <person name="Wollherr A."/>
            <person name="Heinemeyer I."/>
            <person name="Morgenstern B."/>
            <person name="Pommerening-Roeser A."/>
            <person name="Flores M."/>
            <person name="Palacios R."/>
            <person name="Brenner S."/>
            <person name="Gottschalk G."/>
            <person name="Schmitz R.A."/>
            <person name="Broughton W.J."/>
            <person name="Perret X."/>
            <person name="Strittmatter A.W."/>
            <person name="Streit W.R."/>
        </authorList>
    </citation>
    <scope>NUCLEOTIDE SEQUENCE [LARGE SCALE GENOMIC DNA]</scope>
    <source>
        <strain evidence="9">NBRC 101917 / NGR234</strain>
    </source>
</reference>
<sequence>MFRTVFRSVEFVLGLGSLLFCATADGIAQNAPVVGVMTVQVEDVSPGYEFVGRVEALNAVDIRARIEGFLENRLFAEGQNVDKDQDLFTLERTAYELALQDAQAVLVAAQTTLDNAERQFQRNQALRSTVSQAVLEESQAARDTARAGVLSAQARVEQAEINLGYTHIKAPIGGRIGRAAFSVGSLVSPSSEPLARVVQADPIRVVFSVSDRTILDLRTAAGGAGKDELAKRYTLKLRLSNGEPYQQAGKVEFFENEVDVQTGTLPIRALFANAQSLLMPGQFVTVIVEPADRQQRPVVPIGAVEQDRDGRFVLVVDGESRAAVQRIRVSTQLGQNWVVEEGLKGGEQLIVQGLQRVSPGAAVEAQSVSAGDAATNVMAPTSGSAPGSSSQ</sequence>
<comment type="similarity">
    <text evidence="2">Belongs to the membrane fusion protein (MFP) (TC 8.A.1) family.</text>
</comment>
<dbReference type="HOGENOM" id="CLU_018816_2_1_5"/>
<protein>
    <submittedName>
        <fullName evidence="8">Efflux transporter, RND family, MFP subunit</fullName>
    </submittedName>
</protein>
<dbReference type="eggNOG" id="COG0845">
    <property type="taxonomic scope" value="Bacteria"/>
</dbReference>
<dbReference type="NCBIfam" id="TIGR01730">
    <property type="entry name" value="RND_mfp"/>
    <property type="match status" value="1"/>
</dbReference>
<feature type="domain" description="Multidrug resistance protein MdtA-like alpha-helical hairpin" evidence="4">
    <location>
        <begin position="99"/>
        <end position="166"/>
    </location>
</feature>
<dbReference type="Proteomes" id="UP000001054">
    <property type="component" value="Chromosome"/>
</dbReference>
<dbReference type="STRING" id="394.NGR_c28560"/>
<feature type="domain" description="Multidrug resistance protein MdtA-like beta-barrel" evidence="6">
    <location>
        <begin position="202"/>
        <end position="289"/>
    </location>
</feature>
<evidence type="ECO:0000259" key="4">
    <source>
        <dbReference type="Pfam" id="PF25876"/>
    </source>
</evidence>
<accession>C3MIN9</accession>
<feature type="region of interest" description="Disordered" evidence="3">
    <location>
        <begin position="370"/>
        <end position="391"/>
    </location>
</feature>
<evidence type="ECO:0000259" key="6">
    <source>
        <dbReference type="Pfam" id="PF25944"/>
    </source>
</evidence>
<dbReference type="Gene3D" id="2.40.30.170">
    <property type="match status" value="1"/>
</dbReference>
<dbReference type="Gene3D" id="1.10.287.470">
    <property type="entry name" value="Helix hairpin bin"/>
    <property type="match status" value="1"/>
</dbReference>
<dbReference type="Gene3D" id="2.40.50.100">
    <property type="match status" value="1"/>
</dbReference>
<dbReference type="InterPro" id="IPR058626">
    <property type="entry name" value="MdtA-like_b-barrel"/>
</dbReference>
<organism evidence="8 9">
    <name type="scientific">Sinorhizobium fredii (strain NBRC 101917 / NGR234)</name>
    <dbReference type="NCBI Taxonomy" id="394"/>
    <lineage>
        <taxon>Bacteria</taxon>
        <taxon>Pseudomonadati</taxon>
        <taxon>Pseudomonadota</taxon>
        <taxon>Alphaproteobacteria</taxon>
        <taxon>Hyphomicrobiales</taxon>
        <taxon>Rhizobiaceae</taxon>
        <taxon>Sinorhizobium/Ensifer group</taxon>
        <taxon>Sinorhizobium</taxon>
    </lineage>
</organism>
<dbReference type="Pfam" id="PF25944">
    <property type="entry name" value="Beta-barrel_RND"/>
    <property type="match status" value="1"/>
</dbReference>
<dbReference type="KEGG" id="rhi:NGR_c28560"/>
<dbReference type="GO" id="GO:0022857">
    <property type="term" value="F:transmembrane transporter activity"/>
    <property type="evidence" value="ECO:0007669"/>
    <property type="project" value="InterPro"/>
</dbReference>
<dbReference type="Pfam" id="PF25967">
    <property type="entry name" value="RND-MFP_C"/>
    <property type="match status" value="1"/>
</dbReference>
<evidence type="ECO:0000259" key="7">
    <source>
        <dbReference type="Pfam" id="PF25967"/>
    </source>
</evidence>
<dbReference type="GO" id="GO:0005886">
    <property type="term" value="C:plasma membrane"/>
    <property type="evidence" value="ECO:0007669"/>
    <property type="project" value="TreeGrafter"/>
</dbReference>
<evidence type="ECO:0000256" key="2">
    <source>
        <dbReference type="ARBA" id="ARBA00009477"/>
    </source>
</evidence>
<keyword evidence="9" id="KW-1185">Reference proteome</keyword>
<dbReference type="GO" id="GO:0015721">
    <property type="term" value="P:bile acid and bile salt transport"/>
    <property type="evidence" value="ECO:0007669"/>
    <property type="project" value="TreeGrafter"/>
</dbReference>
<dbReference type="GO" id="GO:0046677">
    <property type="term" value="P:response to antibiotic"/>
    <property type="evidence" value="ECO:0007669"/>
    <property type="project" value="TreeGrafter"/>
</dbReference>
<dbReference type="GO" id="GO:0030313">
    <property type="term" value="C:cell envelope"/>
    <property type="evidence" value="ECO:0007669"/>
    <property type="project" value="UniProtKB-SubCell"/>
</dbReference>
<dbReference type="AlphaFoldDB" id="C3MIN9"/>
<name>C3MIN9_SINFN</name>
<dbReference type="InterPro" id="IPR058625">
    <property type="entry name" value="MdtA-like_BSH"/>
</dbReference>
<evidence type="ECO:0000313" key="9">
    <source>
        <dbReference type="Proteomes" id="UP000001054"/>
    </source>
</evidence>
<feature type="compositionally biased region" description="Low complexity" evidence="3">
    <location>
        <begin position="379"/>
        <end position="391"/>
    </location>
</feature>
<gene>
    <name evidence="8" type="ordered locus">NGR_c28560</name>
</gene>
<dbReference type="PANTHER" id="PTHR30158:SF3">
    <property type="entry name" value="MULTIDRUG EFFLUX PUMP SUBUNIT ACRA-RELATED"/>
    <property type="match status" value="1"/>
</dbReference>
<dbReference type="Pfam" id="PF25876">
    <property type="entry name" value="HH_MFP_RND"/>
    <property type="match status" value="1"/>
</dbReference>
<dbReference type="PATRIC" id="fig|394.7.peg.5692"/>
<dbReference type="Pfam" id="PF25917">
    <property type="entry name" value="BSH_RND"/>
    <property type="match status" value="1"/>
</dbReference>
<feature type="domain" description="Multidrug resistance protein MdtA-like C-terminal permuted SH3" evidence="7">
    <location>
        <begin position="298"/>
        <end position="356"/>
    </location>
</feature>
<evidence type="ECO:0000256" key="3">
    <source>
        <dbReference type="SAM" id="MobiDB-lite"/>
    </source>
</evidence>
<dbReference type="OrthoDB" id="9816569at2"/>
<evidence type="ECO:0000259" key="5">
    <source>
        <dbReference type="Pfam" id="PF25917"/>
    </source>
</evidence>
<proteinExistence type="inferred from homology"/>
<dbReference type="EMBL" id="CP001389">
    <property type="protein sequence ID" value="ACP26602.1"/>
    <property type="molecule type" value="Genomic_DNA"/>
</dbReference>
<evidence type="ECO:0000313" key="8">
    <source>
        <dbReference type="EMBL" id="ACP26602.1"/>
    </source>
</evidence>
<dbReference type="SUPFAM" id="SSF111369">
    <property type="entry name" value="HlyD-like secretion proteins"/>
    <property type="match status" value="1"/>
</dbReference>
<evidence type="ECO:0000256" key="1">
    <source>
        <dbReference type="ARBA" id="ARBA00004196"/>
    </source>
</evidence>
<dbReference type="Gene3D" id="2.40.420.20">
    <property type="match status" value="1"/>
</dbReference>
<dbReference type="InterPro" id="IPR058624">
    <property type="entry name" value="MdtA-like_HH"/>
</dbReference>